<dbReference type="Proteomes" id="UP001642484">
    <property type="component" value="Unassembled WGS sequence"/>
</dbReference>
<reference evidence="1 2" key="1">
    <citation type="submission" date="2024-02" db="EMBL/GenBank/DDBJ databases">
        <authorList>
            <person name="Chen Y."/>
            <person name="Shah S."/>
            <person name="Dougan E. K."/>
            <person name="Thang M."/>
            <person name="Chan C."/>
        </authorList>
    </citation>
    <scope>NUCLEOTIDE SEQUENCE [LARGE SCALE GENOMIC DNA]</scope>
</reference>
<dbReference type="EMBL" id="CAXAMN010021491">
    <property type="protein sequence ID" value="CAK9060179.1"/>
    <property type="molecule type" value="Genomic_DNA"/>
</dbReference>
<evidence type="ECO:0000313" key="2">
    <source>
        <dbReference type="Proteomes" id="UP001642484"/>
    </source>
</evidence>
<evidence type="ECO:0000313" key="1">
    <source>
        <dbReference type="EMBL" id="CAK9060179.1"/>
    </source>
</evidence>
<dbReference type="SUPFAM" id="SSF53474">
    <property type="entry name" value="alpha/beta-Hydrolases"/>
    <property type="match status" value="1"/>
</dbReference>
<accession>A0ABP0N9A4</accession>
<keyword evidence="2" id="KW-1185">Reference proteome</keyword>
<feature type="non-terminal residue" evidence="1">
    <location>
        <position position="1"/>
    </location>
</feature>
<evidence type="ECO:0008006" key="3">
    <source>
        <dbReference type="Google" id="ProtNLM"/>
    </source>
</evidence>
<organism evidence="1 2">
    <name type="scientific">Durusdinium trenchii</name>
    <dbReference type="NCBI Taxonomy" id="1381693"/>
    <lineage>
        <taxon>Eukaryota</taxon>
        <taxon>Sar</taxon>
        <taxon>Alveolata</taxon>
        <taxon>Dinophyceae</taxon>
        <taxon>Suessiales</taxon>
        <taxon>Symbiodiniaceae</taxon>
        <taxon>Durusdinium</taxon>
    </lineage>
</organism>
<protein>
    <recommendedName>
        <fullName evidence="3">Alpha/beta hydrolase</fullName>
    </recommendedName>
</protein>
<gene>
    <name evidence="1" type="ORF">CCMP2556_LOCUS29606</name>
</gene>
<dbReference type="Gene3D" id="3.40.50.1820">
    <property type="entry name" value="alpha/beta hydrolase"/>
    <property type="match status" value="1"/>
</dbReference>
<sequence length="96" mass="10825">AARPVWLQAAEEDTEVPYKLVQQSLERAHHWPGFTLRTLQGLGHDIGQHEATLLNDFLKAHAQDAYFEVDMNDAFDEWDDLELDIDVGPSIPGINA</sequence>
<comment type="caution">
    <text evidence="1">The sequence shown here is derived from an EMBL/GenBank/DDBJ whole genome shotgun (WGS) entry which is preliminary data.</text>
</comment>
<dbReference type="InterPro" id="IPR029058">
    <property type="entry name" value="AB_hydrolase_fold"/>
</dbReference>
<name>A0ABP0N9A4_9DINO</name>
<proteinExistence type="predicted"/>